<dbReference type="PROSITE" id="PS00687">
    <property type="entry name" value="ALDEHYDE_DEHYDR_GLU"/>
    <property type="match status" value="1"/>
</dbReference>
<dbReference type="Pfam" id="PF00171">
    <property type="entry name" value="Aldedh"/>
    <property type="match status" value="1"/>
</dbReference>
<gene>
    <name evidence="4" type="primary">aldHT_2</name>
    <name evidence="4" type="ORF">BIN_B_03019</name>
</gene>
<dbReference type="InterPro" id="IPR016161">
    <property type="entry name" value="Ald_DH/histidinol_DH"/>
</dbReference>
<dbReference type="KEGG" id="msh:LI98_05765"/>
<dbReference type="PANTHER" id="PTHR11699">
    <property type="entry name" value="ALDEHYDE DEHYDROGENASE-RELATED"/>
    <property type="match status" value="1"/>
</dbReference>
<dbReference type="Gene3D" id="3.40.309.10">
    <property type="entry name" value="Aldehyde Dehydrogenase, Chain A, domain 2"/>
    <property type="match status" value="1"/>
</dbReference>
<evidence type="ECO:0000256" key="1">
    <source>
        <dbReference type="ARBA" id="ARBA00009986"/>
    </source>
</evidence>
<dbReference type="InterPro" id="IPR016160">
    <property type="entry name" value="Ald_DH_CS_CYS"/>
</dbReference>
<dbReference type="GeneID" id="93456003"/>
<dbReference type="OMA" id="WINSHFQ"/>
<dbReference type="RefSeq" id="WP_011727459.1">
    <property type="nucleotide sequence ID" value="NZ_CP009495.1"/>
</dbReference>
<accession>A0A653FHT0</accession>
<reference evidence="4" key="1">
    <citation type="submission" date="2019-05" db="EMBL/GenBank/DDBJ databases">
        <authorList>
            <person name="Naeem R."/>
            <person name="Antony C."/>
            <person name="Guan Q."/>
        </authorList>
    </citation>
    <scope>NUCLEOTIDE SEQUENCE</scope>
    <source>
        <strain evidence="4">1</strain>
    </source>
</reference>
<evidence type="ECO:0000313" key="4">
    <source>
        <dbReference type="EMBL" id="VTP08692.1"/>
    </source>
</evidence>
<dbReference type="InterPro" id="IPR016163">
    <property type="entry name" value="Ald_DH_C"/>
</dbReference>
<dbReference type="Gene3D" id="3.40.605.10">
    <property type="entry name" value="Aldehyde Dehydrogenase, Chain A, domain 1"/>
    <property type="match status" value="1"/>
</dbReference>
<dbReference type="InterPro" id="IPR015590">
    <property type="entry name" value="Aldehyde_DH_dom"/>
</dbReference>
<dbReference type="GO" id="GO:0016620">
    <property type="term" value="F:oxidoreductase activity, acting on the aldehyde or oxo group of donors, NAD or NADP as acceptor"/>
    <property type="evidence" value="ECO:0007669"/>
    <property type="project" value="InterPro"/>
</dbReference>
<dbReference type="AlphaFoldDB" id="A0A653FHT0"/>
<evidence type="ECO:0000256" key="3">
    <source>
        <dbReference type="RuleBase" id="RU003345"/>
    </source>
</evidence>
<dbReference type="InterPro" id="IPR029510">
    <property type="entry name" value="Ald_DH_CS_GLU"/>
</dbReference>
<evidence type="ECO:0000256" key="2">
    <source>
        <dbReference type="ARBA" id="ARBA00023002"/>
    </source>
</evidence>
<dbReference type="KEGG" id="msn:LI99_05765"/>
<protein>
    <submittedName>
        <fullName evidence="4">Aldehyde dehydrogenase, thermostable</fullName>
    </submittedName>
</protein>
<dbReference type="PROSITE" id="PS00070">
    <property type="entry name" value="ALDEHYDE_DEHYDR_CYS"/>
    <property type="match status" value="1"/>
</dbReference>
<dbReference type="FunFam" id="3.40.605.10:FF:000007">
    <property type="entry name" value="NAD/NADP-dependent betaine aldehyde dehydrogenase"/>
    <property type="match status" value="1"/>
</dbReference>
<dbReference type="SUPFAM" id="SSF53720">
    <property type="entry name" value="ALDH-like"/>
    <property type="match status" value="1"/>
</dbReference>
<proteinExistence type="inferred from homology"/>
<comment type="similarity">
    <text evidence="1 3">Belongs to the aldehyde dehydrogenase family.</text>
</comment>
<sequence>MTNAQNLIGGAWVGEPIIERRNPANPDDVVAIAPSASAADVHDAVAAATDAQPGWAALTAVQRGAILMDAADLLRRRHEEIATDLTREEGKTRAEAMGEVRRAIDVLRFFGSAGWRPSGETLPSTMPNTSVHTRREPLGVVGLVTPWNFPIAIPAWKMAPALVSGNAVVIKPAELTPLSINHLATALIDAGLPAGVLNVVHGSGSLAGDALVRHQEVAAVSFTGSTGVGMAIRDVVNARNARVQLEMGGKNAYLVLDDADVEAAAATVAAGAFSLTGQACTATSRVYVTPGVREVFVKALREKAGAVKSGNGLDPGTTMGPVVSDAQLAKDVTAIHAAVEAGFDAGEVTEPKGQFLAPVVFSGVPHDHPLVTREVFGPVVGVIDVADYQEGLNLVNDSPYGLTAGICTRDLGKAYDFAARVRVGVVKINRPTTGLDLNVPFGGVRDSSTNTFREQGERAVDFYTWTKSVYIGHDL</sequence>
<organism evidence="4">
    <name type="scientific">Mycolicibacterium smegmatis</name>
    <name type="common">Mycobacterium smegmatis</name>
    <dbReference type="NCBI Taxonomy" id="1772"/>
    <lineage>
        <taxon>Bacteria</taxon>
        <taxon>Bacillati</taxon>
        <taxon>Actinomycetota</taxon>
        <taxon>Actinomycetes</taxon>
        <taxon>Mycobacteriales</taxon>
        <taxon>Mycobacteriaceae</taxon>
        <taxon>Mycolicibacterium</taxon>
    </lineage>
</organism>
<dbReference type="InterPro" id="IPR016162">
    <property type="entry name" value="Ald_DH_N"/>
</dbReference>
<dbReference type="EMBL" id="LR589640">
    <property type="protein sequence ID" value="VTP08692.1"/>
    <property type="molecule type" value="Genomic_DNA"/>
</dbReference>
<name>A0A653FHT0_MYCSM</name>
<keyword evidence="2 3" id="KW-0560">Oxidoreductase</keyword>